<evidence type="ECO:0000313" key="1">
    <source>
        <dbReference type="EMBL" id="DAD70638.1"/>
    </source>
</evidence>
<protein>
    <submittedName>
        <fullName evidence="1">Uncharacterized protein</fullName>
    </submittedName>
</protein>
<sequence>MFKLLLLVLSLRCKDTTSVLITQVFYLSFSFYFV</sequence>
<name>A0A8S5LL02_9CAUD</name>
<accession>A0A8S5LL02</accession>
<reference evidence="1" key="1">
    <citation type="journal article" date="2021" name="Proc. Natl. Acad. Sci. U.S.A.">
        <title>A Catalog of Tens of Thousands of Viruses from Human Metagenomes Reveals Hidden Associations with Chronic Diseases.</title>
        <authorList>
            <person name="Tisza M.J."/>
            <person name="Buck C.B."/>
        </authorList>
    </citation>
    <scope>NUCLEOTIDE SEQUENCE</scope>
    <source>
        <strain evidence="1">Ctvod4</strain>
    </source>
</reference>
<proteinExistence type="predicted"/>
<dbReference type="EMBL" id="BK015869">
    <property type="protein sequence ID" value="DAD70638.1"/>
    <property type="molecule type" value="Genomic_DNA"/>
</dbReference>
<organism evidence="1">
    <name type="scientific">Siphoviridae sp. ctvod4</name>
    <dbReference type="NCBI Taxonomy" id="2827595"/>
    <lineage>
        <taxon>Viruses</taxon>
        <taxon>Duplodnaviria</taxon>
        <taxon>Heunggongvirae</taxon>
        <taxon>Uroviricota</taxon>
        <taxon>Caudoviricetes</taxon>
    </lineage>
</organism>